<evidence type="ECO:0000313" key="2">
    <source>
        <dbReference type="EMBL" id="CAG5089174.1"/>
    </source>
</evidence>
<protein>
    <submittedName>
        <fullName evidence="2">Oidioi.mRNA.OKI2018_I69.PAR.g12114.t1.cds</fullName>
    </submittedName>
</protein>
<organism evidence="2 3">
    <name type="scientific">Oikopleura dioica</name>
    <name type="common">Tunicate</name>
    <dbReference type="NCBI Taxonomy" id="34765"/>
    <lineage>
        <taxon>Eukaryota</taxon>
        <taxon>Metazoa</taxon>
        <taxon>Chordata</taxon>
        <taxon>Tunicata</taxon>
        <taxon>Appendicularia</taxon>
        <taxon>Copelata</taxon>
        <taxon>Oikopleuridae</taxon>
        <taxon>Oikopleura</taxon>
    </lineage>
</organism>
<keyword evidence="1" id="KW-0812">Transmembrane</keyword>
<feature type="transmembrane region" description="Helical" evidence="1">
    <location>
        <begin position="261"/>
        <end position="281"/>
    </location>
</feature>
<gene>
    <name evidence="2" type="ORF">OKIOD_LOCUS3672</name>
</gene>
<sequence length="468" mass="53798">MYKCVRSSSSLVGKTQNVEKALTGFEHGMTRELYRSDPKLYKYRILQKSAPDLIKLQLAPETRLLSRPDQLKKGIYKPSQPAFYNFDSFENYDITDLVKPNVETDYGRSGRIDAPRSKHATKRWVKENADFQVWLKEQEGAEFIRKTPMSMLNNYEGFGVGSNGILAPDKCTEHELVFLQRSGHHSRIYTGVRHESWYNRWKVAPLAGGSKRWNQKLKLFNNIGLASVATAASLNLMPLFGLTKLAMGTPASLSAVLSMDPVVFCSLWLASHLITGALYYFQYITPLVKNIYWEPDTRCVIVELMNFMSKWNLEKRFVNKGHFPTVIKIPQKYLSREMYDVKESGNSILFDFAKQEASGSPDGSLPHNTEQFIQDVDGIYFESSRHGRCLVLKSMPLVSGTEEYLEKLPPFNLLLDHLNRRVTNANPELTPEVDLSDETTAEFYDNENFKFGPERWEFERRTLEYQNS</sequence>
<keyword evidence="1" id="KW-0472">Membrane</keyword>
<evidence type="ECO:0000313" key="3">
    <source>
        <dbReference type="Proteomes" id="UP001158576"/>
    </source>
</evidence>
<accession>A0ABN7S679</accession>
<reference evidence="2 3" key="1">
    <citation type="submission" date="2021-04" db="EMBL/GenBank/DDBJ databases">
        <authorList>
            <person name="Bliznina A."/>
        </authorList>
    </citation>
    <scope>NUCLEOTIDE SEQUENCE [LARGE SCALE GENOMIC DNA]</scope>
</reference>
<feature type="transmembrane region" description="Helical" evidence="1">
    <location>
        <begin position="219"/>
        <end position="241"/>
    </location>
</feature>
<name>A0ABN7S679_OIKDI</name>
<keyword evidence="1" id="KW-1133">Transmembrane helix</keyword>
<dbReference type="EMBL" id="OU015568">
    <property type="protein sequence ID" value="CAG5089174.1"/>
    <property type="molecule type" value="Genomic_DNA"/>
</dbReference>
<dbReference type="Proteomes" id="UP001158576">
    <property type="component" value="Chromosome PAR"/>
</dbReference>
<keyword evidence="3" id="KW-1185">Reference proteome</keyword>
<evidence type="ECO:0000256" key="1">
    <source>
        <dbReference type="SAM" id="Phobius"/>
    </source>
</evidence>
<proteinExistence type="predicted"/>